<feature type="site" description="Contributes to redox potential value" evidence="8">
    <location>
        <position position="31"/>
    </location>
</feature>
<name>A0A9D9E6Y2_9BACT</name>
<feature type="active site" description="Nucleophile" evidence="8">
    <location>
        <position position="32"/>
    </location>
</feature>
<dbReference type="InterPro" id="IPR036249">
    <property type="entry name" value="Thioredoxin-like_sf"/>
</dbReference>
<reference evidence="11" key="1">
    <citation type="submission" date="2020-10" db="EMBL/GenBank/DDBJ databases">
        <authorList>
            <person name="Gilroy R."/>
        </authorList>
    </citation>
    <scope>NUCLEOTIDE SEQUENCE</scope>
    <source>
        <strain evidence="11">G3-4614</strain>
    </source>
</reference>
<evidence type="ECO:0000256" key="7">
    <source>
        <dbReference type="PIRNR" id="PIRNR000077"/>
    </source>
</evidence>
<evidence type="ECO:0000256" key="4">
    <source>
        <dbReference type="ARBA" id="ARBA00023157"/>
    </source>
</evidence>
<dbReference type="GO" id="GO:0045454">
    <property type="term" value="P:cell redox homeostasis"/>
    <property type="evidence" value="ECO:0007669"/>
    <property type="project" value="TreeGrafter"/>
</dbReference>
<keyword evidence="5 9" id="KW-0676">Redox-active center</keyword>
<dbReference type="PANTHER" id="PTHR45663">
    <property type="entry name" value="GEO12009P1"/>
    <property type="match status" value="1"/>
</dbReference>
<feature type="domain" description="Thioredoxin" evidence="10">
    <location>
        <begin position="1"/>
        <end position="104"/>
    </location>
</feature>
<keyword evidence="4 9" id="KW-1015">Disulfide bond</keyword>
<dbReference type="SUPFAM" id="SSF52833">
    <property type="entry name" value="Thioredoxin-like"/>
    <property type="match status" value="1"/>
</dbReference>
<keyword evidence="3" id="KW-0249">Electron transport</keyword>
<sequence>MALKITDGNYKEYLAGDKLVVIDLWAEWCGPCRSIGPSVEELAEEYEGRVIIGKYNVDDEAELSIDYKVRSVPTLLFFKNGELVDKIVGAAPKAEIKARIEANL</sequence>
<reference evidence="11" key="2">
    <citation type="journal article" date="2021" name="PeerJ">
        <title>Extensive microbial diversity within the chicken gut microbiome revealed by metagenomics and culture.</title>
        <authorList>
            <person name="Gilroy R."/>
            <person name="Ravi A."/>
            <person name="Getino M."/>
            <person name="Pursley I."/>
            <person name="Horton D.L."/>
            <person name="Alikhan N.F."/>
            <person name="Baker D."/>
            <person name="Gharbi K."/>
            <person name="Hall N."/>
            <person name="Watson M."/>
            <person name="Adriaenssens E.M."/>
            <person name="Foster-Nyarko E."/>
            <person name="Jarju S."/>
            <person name="Secka A."/>
            <person name="Antonio M."/>
            <person name="Oren A."/>
            <person name="Chaudhuri R.R."/>
            <person name="La Ragione R."/>
            <person name="Hildebrand F."/>
            <person name="Pallen M.J."/>
        </authorList>
    </citation>
    <scope>NUCLEOTIDE SEQUENCE</scope>
    <source>
        <strain evidence="11">G3-4614</strain>
    </source>
</reference>
<dbReference type="PANTHER" id="PTHR45663:SF11">
    <property type="entry name" value="GEO12009P1"/>
    <property type="match status" value="1"/>
</dbReference>
<dbReference type="NCBIfam" id="TIGR01068">
    <property type="entry name" value="thioredoxin"/>
    <property type="match status" value="1"/>
</dbReference>
<dbReference type="FunFam" id="3.40.30.10:FF:000001">
    <property type="entry name" value="Thioredoxin"/>
    <property type="match status" value="1"/>
</dbReference>
<dbReference type="InterPro" id="IPR013766">
    <property type="entry name" value="Thioredoxin_domain"/>
</dbReference>
<comment type="similarity">
    <text evidence="1 7">Belongs to the thioredoxin family.</text>
</comment>
<organism evidence="11 12">
    <name type="scientific">Candidatus Caccoplasma merdipullorum</name>
    <dbReference type="NCBI Taxonomy" id="2840718"/>
    <lineage>
        <taxon>Bacteria</taxon>
        <taxon>Pseudomonadati</taxon>
        <taxon>Bacteroidota</taxon>
        <taxon>Bacteroidia</taxon>
        <taxon>Bacteroidales</taxon>
        <taxon>Bacteroidaceae</taxon>
        <taxon>Bacteroidaceae incertae sedis</taxon>
        <taxon>Candidatus Caccoplasma</taxon>
    </lineage>
</organism>
<dbReference type="EMBL" id="JADIMW010000048">
    <property type="protein sequence ID" value="MBO8438149.1"/>
    <property type="molecule type" value="Genomic_DNA"/>
</dbReference>
<dbReference type="GO" id="GO:0005829">
    <property type="term" value="C:cytosol"/>
    <property type="evidence" value="ECO:0007669"/>
    <property type="project" value="TreeGrafter"/>
</dbReference>
<feature type="disulfide bond" description="Redox-active" evidence="9">
    <location>
        <begin position="29"/>
        <end position="32"/>
    </location>
</feature>
<dbReference type="CDD" id="cd02947">
    <property type="entry name" value="TRX_family"/>
    <property type="match status" value="1"/>
</dbReference>
<dbReference type="Pfam" id="PF00085">
    <property type="entry name" value="Thioredoxin"/>
    <property type="match status" value="1"/>
</dbReference>
<accession>A0A9D9E6Y2</accession>
<gene>
    <name evidence="11" type="primary">trxA</name>
    <name evidence="11" type="ORF">IAC54_04535</name>
</gene>
<evidence type="ECO:0000256" key="8">
    <source>
        <dbReference type="PIRSR" id="PIRSR000077-1"/>
    </source>
</evidence>
<evidence type="ECO:0000256" key="9">
    <source>
        <dbReference type="PIRSR" id="PIRSR000077-4"/>
    </source>
</evidence>
<feature type="site" description="Contributes to redox potential value" evidence="8">
    <location>
        <position position="30"/>
    </location>
</feature>
<evidence type="ECO:0000256" key="1">
    <source>
        <dbReference type="ARBA" id="ARBA00008987"/>
    </source>
</evidence>
<dbReference type="InterPro" id="IPR005746">
    <property type="entry name" value="Thioredoxin"/>
</dbReference>
<keyword evidence="2" id="KW-0813">Transport</keyword>
<dbReference type="Proteomes" id="UP000823636">
    <property type="component" value="Unassembled WGS sequence"/>
</dbReference>
<dbReference type="PRINTS" id="PR00421">
    <property type="entry name" value="THIOREDOXIN"/>
</dbReference>
<evidence type="ECO:0000259" key="10">
    <source>
        <dbReference type="PROSITE" id="PS51352"/>
    </source>
</evidence>
<protein>
    <recommendedName>
        <fullName evidence="6 7">Thioredoxin</fullName>
    </recommendedName>
</protein>
<evidence type="ECO:0000313" key="12">
    <source>
        <dbReference type="Proteomes" id="UP000823636"/>
    </source>
</evidence>
<evidence type="ECO:0000256" key="2">
    <source>
        <dbReference type="ARBA" id="ARBA00022448"/>
    </source>
</evidence>
<dbReference type="Gene3D" id="3.40.30.10">
    <property type="entry name" value="Glutaredoxin"/>
    <property type="match status" value="1"/>
</dbReference>
<feature type="site" description="Deprotonates C-terminal active site Cys" evidence="8">
    <location>
        <position position="23"/>
    </location>
</feature>
<dbReference type="PROSITE" id="PS00194">
    <property type="entry name" value="THIOREDOXIN_1"/>
    <property type="match status" value="1"/>
</dbReference>
<evidence type="ECO:0000256" key="3">
    <source>
        <dbReference type="ARBA" id="ARBA00022982"/>
    </source>
</evidence>
<evidence type="ECO:0000256" key="5">
    <source>
        <dbReference type="ARBA" id="ARBA00023284"/>
    </source>
</evidence>
<evidence type="ECO:0000256" key="6">
    <source>
        <dbReference type="NCBIfam" id="TIGR01068"/>
    </source>
</evidence>
<dbReference type="PIRSF" id="PIRSF000077">
    <property type="entry name" value="Thioredoxin"/>
    <property type="match status" value="1"/>
</dbReference>
<proteinExistence type="inferred from homology"/>
<dbReference type="AlphaFoldDB" id="A0A9D9E6Y2"/>
<feature type="active site" description="Nucleophile" evidence="8">
    <location>
        <position position="29"/>
    </location>
</feature>
<dbReference type="GO" id="GO:0015035">
    <property type="term" value="F:protein-disulfide reductase activity"/>
    <property type="evidence" value="ECO:0007669"/>
    <property type="project" value="UniProtKB-UniRule"/>
</dbReference>
<dbReference type="PROSITE" id="PS51352">
    <property type="entry name" value="THIOREDOXIN_2"/>
    <property type="match status" value="1"/>
</dbReference>
<dbReference type="InterPro" id="IPR017937">
    <property type="entry name" value="Thioredoxin_CS"/>
</dbReference>
<evidence type="ECO:0000313" key="11">
    <source>
        <dbReference type="EMBL" id="MBO8438149.1"/>
    </source>
</evidence>
<comment type="caution">
    <text evidence="11">The sequence shown here is derived from an EMBL/GenBank/DDBJ whole genome shotgun (WGS) entry which is preliminary data.</text>
</comment>